<feature type="domain" description="Cytochrome C biogenesis protein transmembrane" evidence="8">
    <location>
        <begin position="286"/>
        <end position="495"/>
    </location>
</feature>
<sequence>MRFYILICLLLSSFVYAEQSASAFDPAAKVATAQLLSTANGVNGATILSMGLKITLDDEWKTYWSSPGLAGAPPSIDWQGSENLAGVEWLWPIPQRMMVYDVETYGYKHEIIYPLQVTVIDPSKALALQAKTTMLVCREVCIRAQVNLVFNLPATASSIDKASSAQLQPYVANVPVDISATSASIQQFGWDSASSQLLIEIVGLTTPVLDGFVEGVDFTLFSQPEISQQDDVTRLIMRAEDMAGTPARLAPQQVLKVTLTNKRGGITFTDTIKPTVIEQTLPSWIYMLLLAVVGGLILNLMPCVLPVLSIKLLGVVESVSESSAQRRVNFLLSAAGIFVAFWLLALLFIGLKYFGIGFGWGVQFQSAAFLLIMIPVLLLFALNLLDKFDVQLPQSLMDRLSGSNKGHFYQGIFAVLLATPCSAPFLGTAVAFALAGSGWQIMVIFSGLALGLSLPYLLIAMWPNSVKVMPKPGLWMVRFRQFLAALLCATLVWLIWLLQAHLSMMLWVTFSVIICAMVILLIVKPGPKSLVTTFAIYLLLANTIIWSPESVKLLQRSGTQSESEIHWQAFEPEKIAEYVAEGKTVFIDITADWCITCIVNERAVLQRSDIIARLNADNVVAMKGDWTKPDSQIEAYLKRHGRYAIPFNQVFGPALPQGKLLPELLTKDAVTIGLVQAGQ</sequence>
<dbReference type="InterPro" id="IPR003834">
    <property type="entry name" value="Cyt_c_assmbl_TM_dom"/>
</dbReference>
<dbReference type="Pfam" id="PF11412">
    <property type="entry name" value="DsbD_N"/>
    <property type="match status" value="1"/>
</dbReference>
<evidence type="ECO:0000256" key="7">
    <source>
        <dbReference type="SAM" id="SignalP"/>
    </source>
</evidence>
<protein>
    <submittedName>
        <fullName evidence="10">Putative suppressor for copper-sensitivity B</fullName>
    </submittedName>
</protein>
<dbReference type="PANTHER" id="PTHR32234">
    <property type="entry name" value="THIOL:DISULFIDE INTERCHANGE PROTEIN DSBD"/>
    <property type="match status" value="1"/>
</dbReference>
<dbReference type="Pfam" id="PF13899">
    <property type="entry name" value="Thioredoxin_7"/>
    <property type="match status" value="1"/>
</dbReference>
<feature type="signal peptide" evidence="7">
    <location>
        <begin position="1"/>
        <end position="17"/>
    </location>
</feature>
<evidence type="ECO:0000259" key="8">
    <source>
        <dbReference type="Pfam" id="PF02683"/>
    </source>
</evidence>
<keyword evidence="4 6" id="KW-1133">Transmembrane helix</keyword>
<comment type="subcellular location">
    <subcellularLocation>
        <location evidence="1">Membrane</location>
        <topology evidence="1">Multi-pass membrane protein</topology>
    </subcellularLocation>
</comment>
<accession>A0A1L0A1E7</accession>
<dbReference type="SUPFAM" id="SSF52833">
    <property type="entry name" value="Thioredoxin-like"/>
    <property type="match status" value="1"/>
</dbReference>
<evidence type="ECO:0000313" key="11">
    <source>
        <dbReference type="Proteomes" id="UP000183794"/>
    </source>
</evidence>
<dbReference type="InterPro" id="IPR035671">
    <property type="entry name" value="DsbD_gamma"/>
</dbReference>
<evidence type="ECO:0000313" key="10">
    <source>
        <dbReference type="EMBL" id="SGZ06061.1"/>
    </source>
</evidence>
<keyword evidence="2 6" id="KW-0812">Transmembrane</keyword>
<proteinExistence type="predicted"/>
<dbReference type="AlphaFoldDB" id="A0A1L0A1E7"/>
<feature type="transmembrane region" description="Helical" evidence="6">
    <location>
        <begin position="406"/>
        <end position="435"/>
    </location>
</feature>
<feature type="transmembrane region" description="Helical" evidence="6">
    <location>
        <begin position="482"/>
        <end position="498"/>
    </location>
</feature>
<reference evidence="10 11" key="1">
    <citation type="submission" date="2016-11" db="EMBL/GenBank/DDBJ databases">
        <authorList>
            <person name="Jaros S."/>
            <person name="Januszkiewicz K."/>
            <person name="Wedrychowicz H."/>
        </authorList>
    </citation>
    <scope>NUCLEOTIDE SEQUENCE [LARGE SCALE GENOMIC DNA]</scope>
    <source>
        <strain evidence="10">NVI 5450</strain>
    </source>
</reference>
<gene>
    <name evidence="10" type="ORF">NVI5450_2996</name>
</gene>
<dbReference type="GO" id="GO:0015035">
    <property type="term" value="F:protein-disulfide reductase activity"/>
    <property type="evidence" value="ECO:0007669"/>
    <property type="project" value="TreeGrafter"/>
</dbReference>
<keyword evidence="5 6" id="KW-0472">Membrane</keyword>
<feature type="transmembrane region" description="Helical" evidence="6">
    <location>
        <begin position="530"/>
        <end position="547"/>
    </location>
</feature>
<feature type="transmembrane region" description="Helical" evidence="6">
    <location>
        <begin position="441"/>
        <end position="462"/>
    </location>
</feature>
<feature type="transmembrane region" description="Helical" evidence="6">
    <location>
        <begin position="504"/>
        <end position="523"/>
    </location>
</feature>
<dbReference type="RefSeq" id="WP_075497460.1">
    <property type="nucleotide sequence ID" value="NZ_CAWRBC010000123.1"/>
</dbReference>
<name>A0A1L0A1E7_9GAMM</name>
<feature type="chain" id="PRO_5012973148" evidence="7">
    <location>
        <begin position="18"/>
        <end position="679"/>
    </location>
</feature>
<dbReference type="CDD" id="cd02953">
    <property type="entry name" value="DsbDgamma"/>
    <property type="match status" value="1"/>
</dbReference>
<dbReference type="InterPro" id="IPR028250">
    <property type="entry name" value="DsbDN"/>
</dbReference>
<evidence type="ECO:0000256" key="3">
    <source>
        <dbReference type="ARBA" id="ARBA00022748"/>
    </source>
</evidence>
<evidence type="ECO:0000256" key="6">
    <source>
        <dbReference type="SAM" id="Phobius"/>
    </source>
</evidence>
<feature type="transmembrane region" description="Helical" evidence="6">
    <location>
        <begin position="284"/>
        <end position="308"/>
    </location>
</feature>
<evidence type="ECO:0000256" key="2">
    <source>
        <dbReference type="ARBA" id="ARBA00022692"/>
    </source>
</evidence>
<organism evidence="10 11">
    <name type="scientific">Moritella viscosa</name>
    <dbReference type="NCBI Taxonomy" id="80854"/>
    <lineage>
        <taxon>Bacteria</taxon>
        <taxon>Pseudomonadati</taxon>
        <taxon>Pseudomonadota</taxon>
        <taxon>Gammaproteobacteria</taxon>
        <taxon>Alteromonadales</taxon>
        <taxon>Moritellaceae</taxon>
        <taxon>Moritella</taxon>
    </lineage>
</organism>
<dbReference type="GO" id="GO:0016020">
    <property type="term" value="C:membrane"/>
    <property type="evidence" value="ECO:0007669"/>
    <property type="project" value="UniProtKB-SubCell"/>
</dbReference>
<dbReference type="Pfam" id="PF02683">
    <property type="entry name" value="DsbD_TM"/>
    <property type="match status" value="1"/>
</dbReference>
<evidence type="ECO:0000256" key="1">
    <source>
        <dbReference type="ARBA" id="ARBA00004141"/>
    </source>
</evidence>
<dbReference type="GO" id="GO:0017004">
    <property type="term" value="P:cytochrome complex assembly"/>
    <property type="evidence" value="ECO:0007669"/>
    <property type="project" value="UniProtKB-KW"/>
</dbReference>
<feature type="transmembrane region" description="Helical" evidence="6">
    <location>
        <begin position="366"/>
        <end position="385"/>
    </location>
</feature>
<keyword evidence="7" id="KW-0732">Signal</keyword>
<evidence type="ECO:0000256" key="4">
    <source>
        <dbReference type="ARBA" id="ARBA00022989"/>
    </source>
</evidence>
<feature type="transmembrane region" description="Helical" evidence="6">
    <location>
        <begin position="329"/>
        <end position="354"/>
    </location>
</feature>
<dbReference type="InterPro" id="IPR036249">
    <property type="entry name" value="Thioredoxin-like_sf"/>
</dbReference>
<dbReference type="PANTHER" id="PTHR32234:SF3">
    <property type="entry name" value="SUPPRESSION OF COPPER SENSITIVITY PROTEIN"/>
    <property type="match status" value="1"/>
</dbReference>
<dbReference type="GO" id="GO:0045454">
    <property type="term" value="P:cell redox homeostasis"/>
    <property type="evidence" value="ECO:0007669"/>
    <property type="project" value="TreeGrafter"/>
</dbReference>
<dbReference type="EMBL" id="FPLD01000079">
    <property type="protein sequence ID" value="SGZ06061.1"/>
    <property type="molecule type" value="Genomic_DNA"/>
</dbReference>
<dbReference type="OrthoDB" id="9811036at2"/>
<feature type="domain" description="Thiol:disulfide interchange protein DsbD N-terminal" evidence="9">
    <location>
        <begin position="50"/>
        <end position="149"/>
    </location>
</feature>
<dbReference type="Proteomes" id="UP000183794">
    <property type="component" value="Unassembled WGS sequence"/>
</dbReference>
<dbReference type="Gene3D" id="3.40.30.10">
    <property type="entry name" value="Glutaredoxin"/>
    <property type="match status" value="1"/>
</dbReference>
<evidence type="ECO:0000259" key="9">
    <source>
        <dbReference type="Pfam" id="PF11412"/>
    </source>
</evidence>
<evidence type="ECO:0000256" key="5">
    <source>
        <dbReference type="ARBA" id="ARBA00023136"/>
    </source>
</evidence>
<keyword evidence="3" id="KW-0201">Cytochrome c-type biogenesis</keyword>